<sequence>MATPLSSLCSSLIPRPPSLKQSPTLTSPFSKTHFSFLSLTPSLSSYKLISSSSPRLPTFSFVTKSSETESPVVESEPDIETQPSEVVDSALQGASREEIFGVVMVGGRQFFVIPGRYIYTQRFKGAKVNDKVILNKVLLVSTKTKTWLGEPLVPNTVVHAVIEEQGLNDKVIVFKYKRKKNYRRKIGHRQPNTRLRIIGITGYENEPYLSLPEHMLPQKA</sequence>
<reference evidence="1 2" key="1">
    <citation type="journal article" date="2021" name="Hortic Res">
        <title>High-quality reference genome and annotation aids understanding of berry development for evergreen blueberry (Vaccinium darrowii).</title>
        <authorList>
            <person name="Yu J."/>
            <person name="Hulse-Kemp A.M."/>
            <person name="Babiker E."/>
            <person name="Staton M."/>
        </authorList>
    </citation>
    <scope>NUCLEOTIDE SEQUENCE [LARGE SCALE GENOMIC DNA]</scope>
    <source>
        <strain evidence="2">cv. NJ 8807/NJ 8810</strain>
        <tissue evidence="1">Young leaf</tissue>
    </source>
</reference>
<accession>A0ACB7X3N2</accession>
<gene>
    <name evidence="1" type="ORF">Vadar_023728</name>
</gene>
<comment type="caution">
    <text evidence="1">The sequence shown here is derived from an EMBL/GenBank/DDBJ whole genome shotgun (WGS) entry which is preliminary data.</text>
</comment>
<evidence type="ECO:0000313" key="2">
    <source>
        <dbReference type="Proteomes" id="UP000828048"/>
    </source>
</evidence>
<evidence type="ECO:0000313" key="1">
    <source>
        <dbReference type="EMBL" id="KAH7835195.1"/>
    </source>
</evidence>
<dbReference type="EMBL" id="CM037152">
    <property type="protein sequence ID" value="KAH7835195.1"/>
    <property type="molecule type" value="Genomic_DNA"/>
</dbReference>
<keyword evidence="2" id="KW-1185">Reference proteome</keyword>
<name>A0ACB7X3N2_9ERIC</name>
<proteinExistence type="predicted"/>
<protein>
    <submittedName>
        <fullName evidence="1">Uncharacterized protein</fullName>
    </submittedName>
</protein>
<dbReference type="Proteomes" id="UP000828048">
    <property type="component" value="Chromosome 2"/>
</dbReference>
<organism evidence="1 2">
    <name type="scientific">Vaccinium darrowii</name>
    <dbReference type="NCBI Taxonomy" id="229202"/>
    <lineage>
        <taxon>Eukaryota</taxon>
        <taxon>Viridiplantae</taxon>
        <taxon>Streptophyta</taxon>
        <taxon>Embryophyta</taxon>
        <taxon>Tracheophyta</taxon>
        <taxon>Spermatophyta</taxon>
        <taxon>Magnoliopsida</taxon>
        <taxon>eudicotyledons</taxon>
        <taxon>Gunneridae</taxon>
        <taxon>Pentapetalae</taxon>
        <taxon>asterids</taxon>
        <taxon>Ericales</taxon>
        <taxon>Ericaceae</taxon>
        <taxon>Vaccinioideae</taxon>
        <taxon>Vaccinieae</taxon>
        <taxon>Vaccinium</taxon>
    </lineage>
</organism>